<dbReference type="InterPro" id="IPR045863">
    <property type="entry name" value="CorA_TM1_TM2"/>
</dbReference>
<dbReference type="InterPro" id="IPR002523">
    <property type="entry name" value="MgTranspt_CorA/ZnTranspt_ZntB"/>
</dbReference>
<reference evidence="9 10" key="1">
    <citation type="journal article" date="2016" name="Nat. Commun.">
        <title>Thousands of microbial genomes shed light on interconnected biogeochemical processes in an aquifer system.</title>
        <authorList>
            <person name="Anantharaman K."/>
            <person name="Brown C.T."/>
            <person name="Hug L.A."/>
            <person name="Sharon I."/>
            <person name="Castelle C.J."/>
            <person name="Probst A.J."/>
            <person name="Thomas B.C."/>
            <person name="Singh A."/>
            <person name="Wilkins M.J."/>
            <person name="Karaoz U."/>
            <person name="Brodie E.L."/>
            <person name="Williams K.H."/>
            <person name="Hubbard S.S."/>
            <person name="Banfield J.F."/>
        </authorList>
    </citation>
    <scope>NUCLEOTIDE SEQUENCE [LARGE SCALE GENOMIC DNA]</scope>
</reference>
<keyword evidence="6 8" id="KW-1133">Transmembrane helix</keyword>
<name>A0A1G2QDQ4_9BACT</name>
<dbReference type="AlphaFoldDB" id="A0A1G2QDQ4"/>
<dbReference type="EMBL" id="MHTJ01000003">
    <property type="protein sequence ID" value="OHA58657.1"/>
    <property type="molecule type" value="Genomic_DNA"/>
</dbReference>
<dbReference type="SUPFAM" id="SSF143865">
    <property type="entry name" value="CorA soluble domain-like"/>
    <property type="match status" value="1"/>
</dbReference>
<evidence type="ECO:0008006" key="11">
    <source>
        <dbReference type="Google" id="ProtNLM"/>
    </source>
</evidence>
<evidence type="ECO:0000313" key="10">
    <source>
        <dbReference type="Proteomes" id="UP000177043"/>
    </source>
</evidence>
<feature type="transmembrane region" description="Helical" evidence="8">
    <location>
        <begin position="281"/>
        <end position="301"/>
    </location>
</feature>
<gene>
    <name evidence="9" type="ORF">A2571_02715</name>
</gene>
<dbReference type="PANTHER" id="PTHR46494">
    <property type="entry name" value="CORA FAMILY METAL ION TRANSPORTER (EUROFUNG)"/>
    <property type="match status" value="1"/>
</dbReference>
<evidence type="ECO:0000256" key="4">
    <source>
        <dbReference type="ARBA" id="ARBA00022475"/>
    </source>
</evidence>
<keyword evidence="7 8" id="KW-0472">Membrane</keyword>
<comment type="caution">
    <text evidence="9">The sequence shown here is derived from an EMBL/GenBank/DDBJ whole genome shotgun (WGS) entry which is preliminary data.</text>
</comment>
<evidence type="ECO:0000256" key="1">
    <source>
        <dbReference type="ARBA" id="ARBA00004651"/>
    </source>
</evidence>
<keyword evidence="4" id="KW-1003">Cell membrane</keyword>
<dbReference type="Gene3D" id="1.20.58.340">
    <property type="entry name" value="Magnesium transport protein CorA, transmembrane region"/>
    <property type="match status" value="2"/>
</dbReference>
<dbReference type="GO" id="GO:0015095">
    <property type="term" value="F:magnesium ion transmembrane transporter activity"/>
    <property type="evidence" value="ECO:0007669"/>
    <property type="project" value="TreeGrafter"/>
</dbReference>
<accession>A0A1G2QDQ4</accession>
<dbReference type="SUPFAM" id="SSF144083">
    <property type="entry name" value="Magnesium transport protein CorA, transmembrane region"/>
    <property type="match status" value="1"/>
</dbReference>
<dbReference type="Gene3D" id="3.30.460.20">
    <property type="entry name" value="CorA soluble domain-like"/>
    <property type="match status" value="1"/>
</dbReference>
<dbReference type="GO" id="GO:0050897">
    <property type="term" value="F:cobalt ion binding"/>
    <property type="evidence" value="ECO:0007669"/>
    <property type="project" value="TreeGrafter"/>
</dbReference>
<dbReference type="STRING" id="1802438.A2571_02715"/>
<sequence length="307" mass="35505">MIRQFKHRETTWIDVTSPAKEELATLARDYGLHSLVENELGSPSTRAHADLYDNYIYLVLHFPHCDFSLGPNKDEGDQEVDFIVGKDFLITIHYEPIQSLDEFGQIFEANLVNEDTSKKNQAGILFYHIALSIYKSLDAGLLTISDELRKAEKEIFNGKEKEMVVVLSNINHKLFDYSWALKNHADILLSFDAASATLFGNDYSRYTKKIYHTYRRIYSTLESLKEMFDDLQTTNDSLLSIKTNEIMKVLTIMAFTTFPLTVLTSMFGMNTIHNPILGMRYDFWVIVAMMLGAVGAMFIFFRYKRWF</sequence>
<evidence type="ECO:0000256" key="2">
    <source>
        <dbReference type="ARBA" id="ARBA00009765"/>
    </source>
</evidence>
<evidence type="ECO:0000313" key="9">
    <source>
        <dbReference type="EMBL" id="OHA58657.1"/>
    </source>
</evidence>
<comment type="subcellular location">
    <subcellularLocation>
        <location evidence="1">Cell membrane</location>
        <topology evidence="1">Multi-pass membrane protein</topology>
    </subcellularLocation>
</comment>
<dbReference type="GO" id="GO:0000287">
    <property type="term" value="F:magnesium ion binding"/>
    <property type="evidence" value="ECO:0007669"/>
    <property type="project" value="TreeGrafter"/>
</dbReference>
<dbReference type="Pfam" id="PF01544">
    <property type="entry name" value="CorA"/>
    <property type="match status" value="1"/>
</dbReference>
<dbReference type="GO" id="GO:0015087">
    <property type="term" value="F:cobalt ion transmembrane transporter activity"/>
    <property type="evidence" value="ECO:0007669"/>
    <property type="project" value="TreeGrafter"/>
</dbReference>
<dbReference type="GO" id="GO:0005886">
    <property type="term" value="C:plasma membrane"/>
    <property type="evidence" value="ECO:0007669"/>
    <property type="project" value="UniProtKB-SubCell"/>
</dbReference>
<evidence type="ECO:0000256" key="6">
    <source>
        <dbReference type="ARBA" id="ARBA00022989"/>
    </source>
</evidence>
<evidence type="ECO:0000256" key="8">
    <source>
        <dbReference type="SAM" id="Phobius"/>
    </source>
</evidence>
<keyword evidence="5 8" id="KW-0812">Transmembrane</keyword>
<proteinExistence type="inferred from homology"/>
<comment type="similarity">
    <text evidence="2">Belongs to the CorA metal ion transporter (MIT) (TC 1.A.35) family.</text>
</comment>
<organism evidence="9 10">
    <name type="scientific">Candidatus Vogelbacteria bacterium RIFOXYD1_FULL_44_32</name>
    <dbReference type="NCBI Taxonomy" id="1802438"/>
    <lineage>
        <taxon>Bacteria</taxon>
        <taxon>Candidatus Vogeliibacteriota</taxon>
    </lineage>
</organism>
<keyword evidence="3" id="KW-0813">Transport</keyword>
<feature type="transmembrane region" description="Helical" evidence="8">
    <location>
        <begin position="249"/>
        <end position="269"/>
    </location>
</feature>
<dbReference type="Proteomes" id="UP000177043">
    <property type="component" value="Unassembled WGS sequence"/>
</dbReference>
<evidence type="ECO:0000256" key="5">
    <source>
        <dbReference type="ARBA" id="ARBA00022692"/>
    </source>
</evidence>
<evidence type="ECO:0000256" key="7">
    <source>
        <dbReference type="ARBA" id="ARBA00023136"/>
    </source>
</evidence>
<protein>
    <recommendedName>
        <fullName evidence="11">Magnesium transport protein CorA</fullName>
    </recommendedName>
</protein>
<dbReference type="InterPro" id="IPR045861">
    <property type="entry name" value="CorA_cytoplasmic_dom"/>
</dbReference>
<dbReference type="PANTHER" id="PTHR46494:SF1">
    <property type="entry name" value="CORA FAMILY METAL ION TRANSPORTER (EUROFUNG)"/>
    <property type="match status" value="1"/>
</dbReference>
<evidence type="ECO:0000256" key="3">
    <source>
        <dbReference type="ARBA" id="ARBA00022448"/>
    </source>
</evidence>